<evidence type="ECO:0000313" key="3">
    <source>
        <dbReference type="EMBL" id="AOS64303.1"/>
    </source>
</evidence>
<proteinExistence type="predicted"/>
<evidence type="ECO:0000259" key="2">
    <source>
        <dbReference type="Pfam" id="PF13699"/>
    </source>
</evidence>
<gene>
    <name evidence="3" type="ORF">TL08_17515</name>
</gene>
<feature type="compositionally biased region" description="Basic and acidic residues" evidence="1">
    <location>
        <begin position="501"/>
        <end position="524"/>
    </location>
</feature>
<feature type="compositionally biased region" description="Basic and acidic residues" evidence="1">
    <location>
        <begin position="1"/>
        <end position="11"/>
    </location>
</feature>
<evidence type="ECO:0000313" key="4">
    <source>
        <dbReference type="Proteomes" id="UP000095210"/>
    </source>
</evidence>
<keyword evidence="4" id="KW-1185">Reference proteome</keyword>
<name>A0AAC9MYD3_9PSEU</name>
<dbReference type="EMBL" id="CP014859">
    <property type="protein sequence ID" value="AOS64303.1"/>
    <property type="molecule type" value="Genomic_DNA"/>
</dbReference>
<accession>A0AAC9MYD3</accession>
<evidence type="ECO:0000256" key="1">
    <source>
        <dbReference type="SAM" id="MobiDB-lite"/>
    </source>
</evidence>
<feature type="domain" description="eCIS core" evidence="2">
    <location>
        <begin position="81"/>
        <end position="152"/>
    </location>
</feature>
<feature type="region of interest" description="Disordered" evidence="1">
    <location>
        <begin position="189"/>
        <end position="244"/>
    </location>
</feature>
<dbReference type="Proteomes" id="UP000095210">
    <property type="component" value="Chromosome"/>
</dbReference>
<protein>
    <recommendedName>
        <fullName evidence="2">eCIS core domain-containing protein</fullName>
    </recommendedName>
</protein>
<feature type="region of interest" description="Disordered" evidence="1">
    <location>
        <begin position="1"/>
        <end position="29"/>
    </location>
</feature>
<feature type="compositionally biased region" description="Basic and acidic residues" evidence="1">
    <location>
        <begin position="214"/>
        <end position="224"/>
    </location>
</feature>
<organism evidence="3 4">
    <name type="scientific">Actinoalloteichus hymeniacidonis</name>
    <dbReference type="NCBI Taxonomy" id="340345"/>
    <lineage>
        <taxon>Bacteria</taxon>
        <taxon>Bacillati</taxon>
        <taxon>Actinomycetota</taxon>
        <taxon>Actinomycetes</taxon>
        <taxon>Pseudonocardiales</taxon>
        <taxon>Pseudonocardiaceae</taxon>
        <taxon>Actinoalloteichus</taxon>
    </lineage>
</organism>
<dbReference type="InterPro" id="IPR025295">
    <property type="entry name" value="eCIS_core_dom"/>
</dbReference>
<dbReference type="RefSeq" id="WP_069850484.1">
    <property type="nucleotide sequence ID" value="NZ_CP014859.1"/>
</dbReference>
<dbReference type="KEGG" id="ahm:TL08_17515"/>
<dbReference type="Pfam" id="PF13699">
    <property type="entry name" value="eCIS_core"/>
    <property type="match status" value="1"/>
</dbReference>
<feature type="region of interest" description="Disordered" evidence="1">
    <location>
        <begin position="487"/>
        <end position="527"/>
    </location>
</feature>
<sequence length="699" mass="76415">MHERRRRRLDDTAAEPAPARIQRQPGPSEVDRLLALQRSVGNAVVARAIAQQRRRAAAQGSPDTAVQRSAVHAVLRSPGTPLHEPVRAEMEARLDADFSDVRLHTGPDAARSAAEIGARAYTSGSHVVIGNGGADAHTLAHELTHVIQQRTGSVAGTDTEAGLRISDPGDRFEQAAEANARRVMAAVVPPTEGQRTDSESEPIPATAETAVSQRNRDLVQRAGDEIESASSSNPRDARPMPVAPGGDEYLDWFLGRPPVPGAWEVRSGSGGDAEADRAMARSAPATQKMVAGGPDTVLIHALRTNDSEAVNELRDHHPRHYELFGRLRTRTDWAKLSANQAWALVAAERKGGEQEAELSRIARERIQKKPWFAFYRSVPDLDGLIRQVAAHLSALPIATNYHLAGAPTRNPQTDALRAIAEPGESLADLLMGSGAFMNTWETGTSQATSQKSRRGAVEEHFGYALALGRTAGPFQAVPDDQLGAFRAEAASEGPPKNSRWRPFESRRSRDERRAASQHDYEEQRGNAAELPRYGALVDPAQRRGVSDRYGNGIVYWKDEVRHRSTHTPNDSWSLGKEGAFSVSSNRYPLALVAYGVDQLVRLAFARVTDFAHDQEMRAFADAGAEVSDYFETQIHGPLGWRDVERIVINAPDPDTARPNRQAEATAMAEALRGIEQRLNAYRSAQNLEFTVELRQLPAH</sequence>
<dbReference type="AlphaFoldDB" id="A0AAC9MYD3"/>
<reference evidence="4" key="1">
    <citation type="submission" date="2016-03" db="EMBL/GenBank/DDBJ databases">
        <title>Complete genome sequence of the type strain Actinoalloteichus hymeniacidonis DSM 45092.</title>
        <authorList>
            <person name="Schaffert L."/>
            <person name="Albersmeier A."/>
            <person name="Winkler A."/>
            <person name="Kalinowski J."/>
            <person name="Zotchev S."/>
            <person name="Ruckert C."/>
        </authorList>
    </citation>
    <scope>NUCLEOTIDE SEQUENCE [LARGE SCALE GENOMIC DNA]</scope>
    <source>
        <strain evidence="4">HPA177(T) (DSM 45092(T))</strain>
    </source>
</reference>